<feature type="region of interest" description="Disordered" evidence="1">
    <location>
        <begin position="276"/>
        <end position="321"/>
    </location>
</feature>
<evidence type="ECO:0000313" key="4">
    <source>
        <dbReference type="Proteomes" id="UP001596106"/>
    </source>
</evidence>
<keyword evidence="2" id="KW-0472">Membrane</keyword>
<evidence type="ECO:0000256" key="1">
    <source>
        <dbReference type="SAM" id="MobiDB-lite"/>
    </source>
</evidence>
<keyword evidence="2" id="KW-0812">Transmembrane</keyword>
<comment type="caution">
    <text evidence="3">The sequence shown here is derived from an EMBL/GenBank/DDBJ whole genome shotgun (WGS) entry which is preliminary data.</text>
</comment>
<dbReference type="Proteomes" id="UP001596106">
    <property type="component" value="Unassembled WGS sequence"/>
</dbReference>
<evidence type="ECO:0000256" key="2">
    <source>
        <dbReference type="SAM" id="Phobius"/>
    </source>
</evidence>
<accession>A0ABW0I5Y6</accession>
<organism evidence="3 4">
    <name type="scientific">Larkinella bovis</name>
    <dbReference type="NCBI Taxonomy" id="683041"/>
    <lineage>
        <taxon>Bacteria</taxon>
        <taxon>Pseudomonadati</taxon>
        <taxon>Bacteroidota</taxon>
        <taxon>Cytophagia</taxon>
        <taxon>Cytophagales</taxon>
        <taxon>Spirosomataceae</taxon>
        <taxon>Larkinella</taxon>
    </lineage>
</organism>
<protein>
    <submittedName>
        <fullName evidence="3">Uncharacterized protein</fullName>
    </submittedName>
</protein>
<evidence type="ECO:0000313" key="3">
    <source>
        <dbReference type="EMBL" id="MFC5407806.1"/>
    </source>
</evidence>
<keyword evidence="2" id="KW-1133">Transmembrane helix</keyword>
<feature type="transmembrane region" description="Helical" evidence="2">
    <location>
        <begin position="118"/>
        <end position="144"/>
    </location>
</feature>
<keyword evidence="4" id="KW-1185">Reference proteome</keyword>
<gene>
    <name evidence="3" type="ORF">ACFPMF_00695</name>
</gene>
<dbReference type="RefSeq" id="WP_379840493.1">
    <property type="nucleotide sequence ID" value="NZ_JBHSMA010000001.1"/>
</dbReference>
<feature type="compositionally biased region" description="Polar residues" evidence="1">
    <location>
        <begin position="305"/>
        <end position="315"/>
    </location>
</feature>
<reference evidence="4" key="1">
    <citation type="journal article" date="2019" name="Int. J. Syst. Evol. Microbiol.">
        <title>The Global Catalogue of Microorganisms (GCM) 10K type strain sequencing project: providing services to taxonomists for standard genome sequencing and annotation.</title>
        <authorList>
            <consortium name="The Broad Institute Genomics Platform"/>
            <consortium name="The Broad Institute Genome Sequencing Center for Infectious Disease"/>
            <person name="Wu L."/>
            <person name="Ma J."/>
        </authorList>
    </citation>
    <scope>NUCLEOTIDE SEQUENCE [LARGE SCALE GENOMIC DNA]</scope>
    <source>
        <strain evidence="4">CCUG 55250</strain>
    </source>
</reference>
<sequence>METVETIVETVKQSEIKKPASTKKEDEKGQKAHWPFEVMDPWQKFVRVFFIGFFFLCWLALLFFGLSYDSSYYHDLIFGVIYDPAQEKLKDPAEAIIKFYDFTGQPWKKLPYPSLKHYIIYLLSLTPLNVALLSALSAAIGGLASNLSASNKLAHEWRKYIKPNSAEFRSYVCMTESPAVSMLRGFIVYLLVITGASLTNFTSAIDTTSKFAFAGTSAPAYFKFAVTITLLSYLAGYDSTRLKSLLQTINITKKEEDPSENNQKMLEVIHTLAIKRKSKPDRSHHSKSNNRTDQIGQLRSKEDTLNGNAVTSGKSSDLGAI</sequence>
<proteinExistence type="predicted"/>
<feature type="transmembrane region" description="Helical" evidence="2">
    <location>
        <begin position="186"/>
        <end position="205"/>
    </location>
</feature>
<feature type="compositionally biased region" description="Basic residues" evidence="1">
    <location>
        <begin position="276"/>
        <end position="288"/>
    </location>
</feature>
<feature type="transmembrane region" description="Helical" evidence="2">
    <location>
        <begin position="211"/>
        <end position="235"/>
    </location>
</feature>
<name>A0ABW0I5Y6_9BACT</name>
<feature type="transmembrane region" description="Helical" evidence="2">
    <location>
        <begin position="48"/>
        <end position="68"/>
    </location>
</feature>
<dbReference type="EMBL" id="JBHSMA010000001">
    <property type="protein sequence ID" value="MFC5407806.1"/>
    <property type="molecule type" value="Genomic_DNA"/>
</dbReference>